<dbReference type="Proteomes" id="UP001054846">
    <property type="component" value="Chromosome"/>
</dbReference>
<reference evidence="1 2" key="1">
    <citation type="journal article" date="2021" name="Genome Biol. Evol.">
        <title>Complete Genome Sequencing of a Novel Gloeobacter Species from a Waterfall Cave in Mexico.</title>
        <authorList>
            <person name="Saw J.H."/>
            <person name="Cardona T."/>
            <person name="Montejano G."/>
        </authorList>
    </citation>
    <scope>NUCLEOTIDE SEQUENCE [LARGE SCALE GENOMIC DNA]</scope>
    <source>
        <strain evidence="1">MG652769</strain>
    </source>
</reference>
<evidence type="ECO:0000313" key="1">
    <source>
        <dbReference type="EMBL" id="UFP94272.1"/>
    </source>
</evidence>
<name>A0ABY3PKY0_9CYAN</name>
<dbReference type="RefSeq" id="WP_230841330.1">
    <property type="nucleotide sequence ID" value="NZ_CP063845.1"/>
</dbReference>
<dbReference type="EMBL" id="CP063845">
    <property type="protein sequence ID" value="UFP94272.1"/>
    <property type="molecule type" value="Genomic_DNA"/>
</dbReference>
<organism evidence="1 2">
    <name type="scientific">Gloeobacter morelensis MG652769</name>
    <dbReference type="NCBI Taxonomy" id="2781736"/>
    <lineage>
        <taxon>Bacteria</taxon>
        <taxon>Bacillati</taxon>
        <taxon>Cyanobacteriota</taxon>
        <taxon>Cyanophyceae</taxon>
        <taxon>Gloeobacterales</taxon>
        <taxon>Gloeobacteraceae</taxon>
        <taxon>Gloeobacter</taxon>
        <taxon>Gloeobacter morelensis</taxon>
    </lineage>
</organism>
<gene>
    <name evidence="1" type="ORF">ISF26_21370</name>
</gene>
<accession>A0ABY3PKY0</accession>
<evidence type="ECO:0000313" key="2">
    <source>
        <dbReference type="Proteomes" id="UP001054846"/>
    </source>
</evidence>
<proteinExistence type="predicted"/>
<protein>
    <submittedName>
        <fullName evidence="1">DUF4258 domain-containing protein</fullName>
    </submittedName>
</protein>
<dbReference type="Pfam" id="PF14076">
    <property type="entry name" value="DUF4258"/>
    <property type="match status" value="1"/>
</dbReference>
<keyword evidence="2" id="KW-1185">Reference proteome</keyword>
<sequence length="71" mass="8287">MKVLFTLHARERMMQRGAAEQEVIETIRKPDTTFSDKEGRTRFRRAWAGKVVEVRAVLEVETWVVVTVIVQ</sequence>
<dbReference type="InterPro" id="IPR025354">
    <property type="entry name" value="DUF4258"/>
</dbReference>